<dbReference type="EMBL" id="BART01041572">
    <property type="protein sequence ID" value="GAH27099.1"/>
    <property type="molecule type" value="Genomic_DNA"/>
</dbReference>
<protein>
    <submittedName>
        <fullName evidence="1">Uncharacterized protein</fullName>
    </submittedName>
</protein>
<feature type="non-terminal residue" evidence="1">
    <location>
        <position position="60"/>
    </location>
</feature>
<comment type="caution">
    <text evidence="1">The sequence shown here is derived from an EMBL/GenBank/DDBJ whole genome shotgun (WGS) entry which is preliminary data.</text>
</comment>
<proteinExistence type="predicted"/>
<sequence>FCFIRGRYNTIEKYEDGYKITCDRGAMVVKGYNMYIIFWYPEYEFYFTRDFIEIHIPRFI</sequence>
<gene>
    <name evidence="1" type="ORF">S01H4_66798</name>
</gene>
<organism evidence="1">
    <name type="scientific">marine sediment metagenome</name>
    <dbReference type="NCBI Taxonomy" id="412755"/>
    <lineage>
        <taxon>unclassified sequences</taxon>
        <taxon>metagenomes</taxon>
        <taxon>ecological metagenomes</taxon>
    </lineage>
</organism>
<accession>X1FCH8</accession>
<feature type="non-terminal residue" evidence="1">
    <location>
        <position position="1"/>
    </location>
</feature>
<reference evidence="1" key="1">
    <citation type="journal article" date="2014" name="Front. Microbiol.">
        <title>High frequency of phylogenetically diverse reductive dehalogenase-homologous genes in deep subseafloor sedimentary metagenomes.</title>
        <authorList>
            <person name="Kawai M."/>
            <person name="Futagami T."/>
            <person name="Toyoda A."/>
            <person name="Takaki Y."/>
            <person name="Nishi S."/>
            <person name="Hori S."/>
            <person name="Arai W."/>
            <person name="Tsubouchi T."/>
            <person name="Morono Y."/>
            <person name="Uchiyama I."/>
            <person name="Ito T."/>
            <person name="Fujiyama A."/>
            <person name="Inagaki F."/>
            <person name="Takami H."/>
        </authorList>
    </citation>
    <scope>NUCLEOTIDE SEQUENCE</scope>
    <source>
        <strain evidence="1">Expedition CK06-06</strain>
    </source>
</reference>
<evidence type="ECO:0000313" key="1">
    <source>
        <dbReference type="EMBL" id="GAH27099.1"/>
    </source>
</evidence>
<dbReference type="AlphaFoldDB" id="X1FCH8"/>
<name>X1FCH8_9ZZZZ</name>